<dbReference type="PANTHER" id="PTHR35010:SF2">
    <property type="entry name" value="BLL4672 PROTEIN"/>
    <property type="match status" value="1"/>
</dbReference>
<organism evidence="2 5">
    <name type="scientific">Streptomyces radicis</name>
    <dbReference type="NCBI Taxonomy" id="1750517"/>
    <lineage>
        <taxon>Bacteria</taxon>
        <taxon>Bacillati</taxon>
        <taxon>Actinomycetota</taxon>
        <taxon>Actinomycetes</taxon>
        <taxon>Kitasatosporales</taxon>
        <taxon>Streptomycetaceae</taxon>
        <taxon>Streptomyces</taxon>
    </lineage>
</organism>
<dbReference type="PANTHER" id="PTHR35010">
    <property type="entry name" value="BLL4672 PROTEIN-RELATED"/>
    <property type="match status" value="1"/>
</dbReference>
<reference evidence="4 5" key="1">
    <citation type="submission" date="2018-09" db="EMBL/GenBank/DDBJ databases">
        <title>Streptomyces sp. nov. DS1-2, an endophytic actinomycete isolated from roots of Dendrobium scabrilingue.</title>
        <authorList>
            <person name="Kuncharoen N."/>
            <person name="Kudo T."/>
            <person name="Ohkuma M."/>
            <person name="Yuki M."/>
            <person name="Tanasupawat S."/>
        </authorList>
    </citation>
    <scope>NUCLEOTIDE SEQUENCE [LARGE SCALE GENOMIC DNA]</scope>
    <source>
        <strain evidence="2 5">AZ1-7</strain>
        <strain evidence="3 4">DS1-2</strain>
    </source>
</reference>
<dbReference type="Pfam" id="PF13560">
    <property type="entry name" value="HTH_31"/>
    <property type="match status" value="1"/>
</dbReference>
<evidence type="ECO:0000313" key="4">
    <source>
        <dbReference type="Proteomes" id="UP000268652"/>
    </source>
</evidence>
<sequence>MAEFLVAKRAALPPEAFPLPTRGARRVPGLRRDEVAQMSGISVDYYTRLEQGRERHPSPAVISGLARALSLTPDESAHLHLLCGVVPKERPAPERGLGDVLPRMLDSWPRTPAFVLDPLLDIVALNSLARALFSAFAHTRNLAEMTFLDEAGKAFHADWDRAAASCVAALRATRHLGDRARLAELLATLGEDARFAALWARYDVEPKTRERKVLVHDEVGELALDFQTFAIGGSPGHELVAYQAEPGSESERRLLALRRTR</sequence>
<dbReference type="SMART" id="SM00530">
    <property type="entry name" value="HTH_XRE"/>
    <property type="match status" value="1"/>
</dbReference>
<dbReference type="GO" id="GO:0003677">
    <property type="term" value="F:DNA binding"/>
    <property type="evidence" value="ECO:0007669"/>
    <property type="project" value="InterPro"/>
</dbReference>
<dbReference type="InterPro" id="IPR010982">
    <property type="entry name" value="Lambda_DNA-bd_dom_sf"/>
</dbReference>
<evidence type="ECO:0000313" key="2">
    <source>
        <dbReference type="EMBL" id="RKN03788.1"/>
    </source>
</evidence>
<dbReference type="Gene3D" id="1.10.260.40">
    <property type="entry name" value="lambda repressor-like DNA-binding domains"/>
    <property type="match status" value="1"/>
</dbReference>
<dbReference type="Proteomes" id="UP000275024">
    <property type="component" value="Unassembled WGS sequence"/>
</dbReference>
<evidence type="ECO:0000259" key="1">
    <source>
        <dbReference type="PROSITE" id="PS50943"/>
    </source>
</evidence>
<dbReference type="CDD" id="cd00093">
    <property type="entry name" value="HTH_XRE"/>
    <property type="match status" value="1"/>
</dbReference>
<dbReference type="PROSITE" id="PS50943">
    <property type="entry name" value="HTH_CROC1"/>
    <property type="match status" value="1"/>
</dbReference>
<evidence type="ECO:0000313" key="5">
    <source>
        <dbReference type="Proteomes" id="UP000275024"/>
    </source>
</evidence>
<dbReference type="InterPro" id="IPR041413">
    <property type="entry name" value="MLTR_LBD"/>
</dbReference>
<gene>
    <name evidence="3" type="ORF">D7318_30495</name>
    <name evidence="2" type="ORF">D7319_30595</name>
</gene>
<proteinExistence type="predicted"/>
<dbReference type="AlphaFoldDB" id="A0A3A9VSC1"/>
<dbReference type="InterPro" id="IPR001387">
    <property type="entry name" value="Cro/C1-type_HTH"/>
</dbReference>
<feature type="domain" description="HTH cro/C1-type" evidence="1">
    <location>
        <begin position="29"/>
        <end position="76"/>
    </location>
</feature>
<dbReference type="Gene3D" id="3.30.450.180">
    <property type="match status" value="1"/>
</dbReference>
<dbReference type="EMBL" id="RBDY01000043">
    <property type="protein sequence ID" value="RKN13887.1"/>
    <property type="molecule type" value="Genomic_DNA"/>
</dbReference>
<dbReference type="OrthoDB" id="3542608at2"/>
<comment type="caution">
    <text evidence="2">The sequence shown here is derived from an EMBL/GenBank/DDBJ whole genome shotgun (WGS) entry which is preliminary data.</text>
</comment>
<dbReference type="SUPFAM" id="SSF47413">
    <property type="entry name" value="lambda repressor-like DNA-binding domains"/>
    <property type="match status" value="1"/>
</dbReference>
<dbReference type="EMBL" id="RBDX01000044">
    <property type="protein sequence ID" value="RKN03788.1"/>
    <property type="molecule type" value="Genomic_DNA"/>
</dbReference>
<accession>A0A3A9VSC1</accession>
<evidence type="ECO:0000313" key="3">
    <source>
        <dbReference type="EMBL" id="RKN13887.1"/>
    </source>
</evidence>
<keyword evidence="4" id="KW-1185">Reference proteome</keyword>
<dbReference type="Pfam" id="PF17765">
    <property type="entry name" value="MLTR_LBD"/>
    <property type="match status" value="1"/>
</dbReference>
<protein>
    <submittedName>
        <fullName evidence="2">XRE family transcriptional regulator</fullName>
    </submittedName>
</protein>
<dbReference type="Proteomes" id="UP000268652">
    <property type="component" value="Unassembled WGS sequence"/>
</dbReference>
<name>A0A3A9VSC1_9ACTN</name>